<organism evidence="1 2">
    <name type="scientific">Nicotiana tabacum</name>
    <name type="common">Common tobacco</name>
    <dbReference type="NCBI Taxonomy" id="4097"/>
    <lineage>
        <taxon>Eukaryota</taxon>
        <taxon>Viridiplantae</taxon>
        <taxon>Streptophyta</taxon>
        <taxon>Embryophyta</taxon>
        <taxon>Tracheophyta</taxon>
        <taxon>Spermatophyta</taxon>
        <taxon>Magnoliopsida</taxon>
        <taxon>eudicotyledons</taxon>
        <taxon>Gunneridae</taxon>
        <taxon>Pentapetalae</taxon>
        <taxon>asterids</taxon>
        <taxon>lamiids</taxon>
        <taxon>Solanales</taxon>
        <taxon>Solanaceae</taxon>
        <taxon>Nicotianoideae</taxon>
        <taxon>Nicotianeae</taxon>
        <taxon>Nicotiana</taxon>
    </lineage>
</organism>
<gene>
    <name evidence="2" type="primary">LOC142169605</name>
</gene>
<evidence type="ECO:0000313" key="1">
    <source>
        <dbReference type="Proteomes" id="UP000790787"/>
    </source>
</evidence>
<name>A0AC58SRI9_TOBAC</name>
<dbReference type="RefSeq" id="XP_075087592.1">
    <property type="nucleotide sequence ID" value="XM_075231491.1"/>
</dbReference>
<reference evidence="1" key="1">
    <citation type="journal article" date="2014" name="Nat. Commun.">
        <title>The tobacco genome sequence and its comparison with those of tomato and potato.</title>
        <authorList>
            <person name="Sierro N."/>
            <person name="Battey J.N."/>
            <person name="Ouadi S."/>
            <person name="Bakaher N."/>
            <person name="Bovet L."/>
            <person name="Willig A."/>
            <person name="Goepfert S."/>
            <person name="Peitsch M.C."/>
            <person name="Ivanov N.V."/>
        </authorList>
    </citation>
    <scope>NUCLEOTIDE SEQUENCE [LARGE SCALE GENOMIC DNA]</scope>
</reference>
<evidence type="ECO:0000313" key="2">
    <source>
        <dbReference type="RefSeq" id="XP_075087592.1"/>
    </source>
</evidence>
<protein>
    <submittedName>
        <fullName evidence="2">Uncharacterized protein LOC142169605</fullName>
    </submittedName>
</protein>
<accession>A0AC58SRI9</accession>
<sequence length="841" mass="94012">MGSPDVSSDSVLYDFDDFTIYPSHPFYVHPSDSPGAHLVSPPFDGNGFVIWRKNILTAIYNDMVIAWITNSLSKDIANSVMGFDTAKDIWDNINERFGTSNDSKYIQIQREISVASQGPLDIATYFTKLRGLWDELNTAYVGPSNILMMPSLPSLSKAYSMLQHDEKQKETSAPISSFSNESASFNASSSPVQAPARSFTQRFQFEQKRGSGSSSQLSCKYCKKTGHAIEKCYKLHRFPPDFKFTKGKRSAACVQSEGHFHHHNHINEQPSETTGHGFSKEQYDHLMTPFQQLNHPPIIHPETLGSENIGFAHFAGVLNHPEVHSAAFHACVVSNLGSNPWILDSGATNHMTPYKHLLINLTPLTTPFLIILPNGYKVKVISTGSIQLRPDMILHNVLLVPSFYFNLIFIHKLLVHFRCIATLIISAYILQGPSPRRPLKIGKAANGLYFLHPAMTSSTMPVVSLPITVSNPVQCNNSSASYNVQSTPGNVSFTHCTSTYSDINKNDVIWHQRLGHVPFNRMKSIYFLSGKILSKQTFFCDVCPMARQQRLSFSDSSIHSSTPFQLVHIDIWGPYNTQTYNGFRYFLTLVDDFSRVTWTHLLSCKSNALSVLKAFHAMVKVYFHSTVQSFRSDNAYELGSRSEAQQFFSANGILHQTSIPHTPQQNGVVERKHKHLLEVSRALLYQSKLPLKYWGDCVLTATYFINRLPFTVLHNIFPFQKLHGYPHSFDHLTSFGDVFFHEHIFPHHLPPSSSFPSPPTDFVDSDVPPIASPYPAPCTSSPLIPPTNTSAATSPSSPHSSSGSPPPSISGPPPAELLTHQPTYQILFAPLFFHHLPHLSP</sequence>
<proteinExistence type="predicted"/>
<dbReference type="Proteomes" id="UP000790787">
    <property type="component" value="Chromosome 15"/>
</dbReference>
<reference evidence="2" key="2">
    <citation type="submission" date="2025-08" db="UniProtKB">
        <authorList>
            <consortium name="RefSeq"/>
        </authorList>
    </citation>
    <scope>IDENTIFICATION</scope>
    <source>
        <tissue evidence="2">Leaf</tissue>
    </source>
</reference>
<keyword evidence="1" id="KW-1185">Reference proteome</keyword>